<reference evidence="3" key="1">
    <citation type="submission" date="2013-11" db="EMBL/GenBank/DDBJ databases">
        <authorList>
            <person name="Hoang H.T."/>
            <person name="Killian M.L."/>
            <person name="Madson D.M."/>
            <person name="Arruda P.H.E."/>
            <person name="Sun D."/>
            <person name="Schwartz K.J."/>
            <person name="Yoon K."/>
        </authorList>
    </citation>
    <scope>NUCLEOTIDE SEQUENCE [LARGE SCALE GENOMIC DNA]</scope>
    <source>
        <strain evidence="3">CDK2</strain>
    </source>
</reference>
<sequence length="142" mass="14585">MSHNYSESTDDVSRTAPDRVDHYVLGGDAVGVAVARGLRKAGHTVAVVGDTVGAADLPVVEAAPTDTAALRAAGLADAVTVIVATRSDGRNLLLAQLVRARFDGLRVVVLANADDQVDLFTDAGHEPICVTSAIADAVADRV</sequence>
<dbReference type="InterPro" id="IPR003148">
    <property type="entry name" value="RCK_N"/>
</dbReference>
<proteinExistence type="predicted"/>
<evidence type="ECO:0000313" key="3">
    <source>
        <dbReference type="Proteomes" id="UP000050535"/>
    </source>
</evidence>
<dbReference type="Proteomes" id="UP000050535">
    <property type="component" value="Unassembled WGS sequence"/>
</dbReference>
<dbReference type="OrthoDB" id="289108at2157"/>
<dbReference type="EMBL" id="LGUC01000001">
    <property type="protein sequence ID" value="KPN29502.1"/>
    <property type="molecule type" value="Genomic_DNA"/>
</dbReference>
<gene>
    <name evidence="2" type="ORF">SY89_00215</name>
</gene>
<keyword evidence="3" id="KW-1185">Reference proteome</keyword>
<dbReference type="PANTHER" id="PTHR43833">
    <property type="entry name" value="POTASSIUM CHANNEL PROTEIN 2-RELATED-RELATED"/>
    <property type="match status" value="1"/>
</dbReference>
<dbReference type="InterPro" id="IPR050721">
    <property type="entry name" value="Trk_Ktr_HKT_K-transport"/>
</dbReference>
<accession>A0A0P7FS91</accession>
<dbReference type="AlphaFoldDB" id="A0A0P7FS91"/>
<comment type="caution">
    <text evidence="2">The sequence shown here is derived from an EMBL/GenBank/DDBJ whole genome shotgun (WGS) entry which is preliminary data.</text>
</comment>
<dbReference type="InterPro" id="IPR036291">
    <property type="entry name" value="NAD(P)-bd_dom_sf"/>
</dbReference>
<dbReference type="RefSeq" id="WP_054582787.1">
    <property type="nucleotide sequence ID" value="NZ_LGUC01000001.1"/>
</dbReference>
<organism evidence="2 3">
    <name type="scientific">Halolamina pelagica</name>
    <dbReference type="NCBI Taxonomy" id="699431"/>
    <lineage>
        <taxon>Archaea</taxon>
        <taxon>Methanobacteriati</taxon>
        <taxon>Methanobacteriota</taxon>
        <taxon>Stenosarchaea group</taxon>
        <taxon>Halobacteria</taxon>
        <taxon>Halobacteriales</taxon>
        <taxon>Haloferacaceae</taxon>
    </lineage>
</organism>
<evidence type="ECO:0000259" key="1">
    <source>
        <dbReference type="Pfam" id="PF02254"/>
    </source>
</evidence>
<dbReference type="Pfam" id="PF02254">
    <property type="entry name" value="TrkA_N"/>
    <property type="match status" value="1"/>
</dbReference>
<dbReference type="SUPFAM" id="SSF51735">
    <property type="entry name" value="NAD(P)-binding Rossmann-fold domains"/>
    <property type="match status" value="1"/>
</dbReference>
<dbReference type="Gene3D" id="3.40.50.720">
    <property type="entry name" value="NAD(P)-binding Rossmann-like Domain"/>
    <property type="match status" value="1"/>
</dbReference>
<dbReference type="GO" id="GO:0006813">
    <property type="term" value="P:potassium ion transport"/>
    <property type="evidence" value="ECO:0007669"/>
    <property type="project" value="InterPro"/>
</dbReference>
<protein>
    <submittedName>
        <fullName evidence="2">TrkA-N domain protein</fullName>
    </submittedName>
</protein>
<dbReference type="STRING" id="699431.SY89_00215"/>
<evidence type="ECO:0000313" key="2">
    <source>
        <dbReference type="EMBL" id="KPN29502.1"/>
    </source>
</evidence>
<feature type="domain" description="RCK N-terminal" evidence="1">
    <location>
        <begin position="24"/>
        <end position="125"/>
    </location>
</feature>
<name>A0A0P7FS91_9EURY</name>